<name>F5Y558_RAMTT</name>
<proteinExistence type="predicted"/>
<dbReference type="AlphaFoldDB" id="F5Y558"/>
<dbReference type="Pfam" id="PF01494">
    <property type="entry name" value="FAD_binding_3"/>
    <property type="match status" value="1"/>
</dbReference>
<keyword evidence="1" id="KW-0560">Oxidoreductase</keyword>
<accession>F5Y558</accession>
<gene>
    <name evidence="4" type="ordered locus">Rta_27950</name>
</gene>
<dbReference type="PRINTS" id="PR00420">
    <property type="entry name" value="RNGMNOXGNASE"/>
</dbReference>
<dbReference type="HOGENOM" id="CLU_009665_19_3_4"/>
<evidence type="ECO:0000256" key="2">
    <source>
        <dbReference type="ARBA" id="ARBA00023033"/>
    </source>
</evidence>
<dbReference type="Gene3D" id="3.50.50.60">
    <property type="entry name" value="FAD/NAD(P)-binding domain"/>
    <property type="match status" value="1"/>
</dbReference>
<dbReference type="GO" id="GO:0004497">
    <property type="term" value="F:monooxygenase activity"/>
    <property type="evidence" value="ECO:0007669"/>
    <property type="project" value="UniProtKB-KW"/>
</dbReference>
<dbReference type="Proteomes" id="UP000008385">
    <property type="component" value="Chromosome"/>
</dbReference>
<dbReference type="EMBL" id="CP000245">
    <property type="protein sequence ID" value="AEG93898.1"/>
    <property type="molecule type" value="Genomic_DNA"/>
</dbReference>
<dbReference type="GO" id="GO:0071949">
    <property type="term" value="F:FAD binding"/>
    <property type="evidence" value="ECO:0007669"/>
    <property type="project" value="InterPro"/>
</dbReference>
<dbReference type="STRING" id="365046.Rta_27950"/>
<evidence type="ECO:0000313" key="4">
    <source>
        <dbReference type="EMBL" id="AEG93898.1"/>
    </source>
</evidence>
<dbReference type="SUPFAM" id="SSF54373">
    <property type="entry name" value="FAD-linked reductases, C-terminal domain"/>
    <property type="match status" value="1"/>
</dbReference>
<dbReference type="InterPro" id="IPR050493">
    <property type="entry name" value="FAD-dep_Monooxygenase_BioMet"/>
</dbReference>
<sequence length="376" mass="40548">MAGSRAGWEVRLFEQAAAFGEVGAGLQLGPNATRLLGEWGLLDAVRARAAAPRRLVVRDAHRGHEIAALALGADIERRYGAPYLTAHRADLHAVLLEAAQGRGARLHTGTRLAAMDEDEAVVRLHTECGRTVEGEALAVADGLWSTLRVQLLGGQARPRAFGHLAYRGLLPAADVADRGLLRAVTAWLGPDLHAVTYPVRSGELLNVVCFVEGRVEGDPTGWDREATAARLQAALRPVRGGLRALVDAMPGWRLWVLHDRAPLGSAQEMARGRAALLGDAAHPMRPYLAQGAAMALEDAGALGRALAMADGRLIDVPTALRCYAQGRWQRCARVQRRSLRNGRIFHAGGLVRWGRDASLRLLGARLLDMPWLYGPL</sequence>
<protein>
    <submittedName>
        <fullName evidence="4">Salicylate hydroxylase (Salicylate 1-monooxygenase)-like protein</fullName>
    </submittedName>
</protein>
<organism evidence="4 5">
    <name type="scientific">Ramlibacter tataouinensis (strain ATCC BAA-407 / DSM 14655 / LMG 21543 / TTB310)</name>
    <dbReference type="NCBI Taxonomy" id="365046"/>
    <lineage>
        <taxon>Bacteria</taxon>
        <taxon>Pseudomonadati</taxon>
        <taxon>Pseudomonadota</taxon>
        <taxon>Betaproteobacteria</taxon>
        <taxon>Burkholderiales</taxon>
        <taxon>Comamonadaceae</taxon>
        <taxon>Ramlibacter</taxon>
    </lineage>
</organism>
<dbReference type="InterPro" id="IPR036188">
    <property type="entry name" value="FAD/NAD-bd_sf"/>
</dbReference>
<keyword evidence="2 4" id="KW-0503">Monooxygenase</keyword>
<evidence type="ECO:0000259" key="3">
    <source>
        <dbReference type="Pfam" id="PF01494"/>
    </source>
</evidence>
<reference evidence="4 5" key="2">
    <citation type="journal article" date="2011" name="PLoS ONE">
        <title>The Cyst-Dividing Bacterium Ramlibacter tataouinensis TTB310 Genome Reveals a Well-Stocked Toolbox for Adaptation to a Desert Environment.</title>
        <authorList>
            <person name="De Luca G."/>
            <person name="Barakat M."/>
            <person name="Ortet P."/>
            <person name="Fochesato S."/>
            <person name="Jourlin-Castelli C."/>
            <person name="Ansaldi M."/>
            <person name="Py B."/>
            <person name="Fichant G."/>
            <person name="Coutinho P.M."/>
            <person name="Voulhoux R."/>
            <person name="Bastien O."/>
            <person name="Marechal E."/>
            <person name="Henrissat B."/>
            <person name="Quentin Y."/>
            <person name="Noirot P."/>
            <person name="Filloux A."/>
            <person name="Mejean V."/>
            <person name="Dubow M.S."/>
            <person name="Barras F."/>
            <person name="Barbe V."/>
            <person name="Weissenbach J."/>
            <person name="Mihalcescu I."/>
            <person name="Vermeglio A."/>
            <person name="Achouak W."/>
            <person name="Heulin T."/>
        </authorList>
    </citation>
    <scope>NUCLEOTIDE SEQUENCE [LARGE SCALE GENOMIC DNA]</scope>
    <source>
        <strain evidence="5">ATCC BAA-407 / DSM 14655 / LMG 21543 / TTB310</strain>
    </source>
</reference>
<evidence type="ECO:0000313" key="5">
    <source>
        <dbReference type="Proteomes" id="UP000008385"/>
    </source>
</evidence>
<dbReference type="PANTHER" id="PTHR13789">
    <property type="entry name" value="MONOOXYGENASE"/>
    <property type="match status" value="1"/>
</dbReference>
<dbReference type="PANTHER" id="PTHR13789:SF309">
    <property type="entry name" value="PUTATIVE (AFU_ORTHOLOGUE AFUA_6G14510)-RELATED"/>
    <property type="match status" value="1"/>
</dbReference>
<feature type="domain" description="FAD-binding" evidence="3">
    <location>
        <begin position="5"/>
        <end position="309"/>
    </location>
</feature>
<dbReference type="SUPFAM" id="SSF51905">
    <property type="entry name" value="FAD/NAD(P)-binding domain"/>
    <property type="match status" value="1"/>
</dbReference>
<evidence type="ECO:0000256" key="1">
    <source>
        <dbReference type="ARBA" id="ARBA00023002"/>
    </source>
</evidence>
<keyword evidence="5" id="KW-1185">Reference proteome</keyword>
<reference evidence="5" key="1">
    <citation type="submission" date="2006-01" db="EMBL/GenBank/DDBJ databases">
        <title>Genome of the cyst-dividing bacterium Ramlibacter tataouinensis.</title>
        <authorList>
            <person name="Barakat M."/>
            <person name="Ortet P."/>
            <person name="De Luca G."/>
            <person name="Jourlin-Castelli C."/>
            <person name="Ansaldi M."/>
            <person name="Py B."/>
            <person name="Fichant G."/>
            <person name="Coutinho P."/>
            <person name="Voulhoux R."/>
            <person name="Bastien O."/>
            <person name="Roy S."/>
            <person name="Marechal E."/>
            <person name="Henrissat B."/>
            <person name="Quentin Y."/>
            <person name="Noirot P."/>
            <person name="Filloux A."/>
            <person name="Mejean V."/>
            <person name="DuBow M."/>
            <person name="Barras F."/>
            <person name="Heulin T."/>
        </authorList>
    </citation>
    <scope>NUCLEOTIDE SEQUENCE [LARGE SCALE GENOMIC DNA]</scope>
    <source>
        <strain evidence="5">ATCC BAA-407 / DSM 14655 / LMG 21543 / TTB310</strain>
    </source>
</reference>
<dbReference type="PATRIC" id="fig|365046.3.peg.2863"/>
<dbReference type="eggNOG" id="COG0654">
    <property type="taxonomic scope" value="Bacteria"/>
</dbReference>
<dbReference type="InterPro" id="IPR002938">
    <property type="entry name" value="FAD-bd"/>
</dbReference>
<dbReference type="KEGG" id="rta:Rta_27950"/>